<accession>A0A7S1LFQ1</accession>
<proteinExistence type="predicted"/>
<reference evidence="2" key="1">
    <citation type="submission" date="2021-01" db="EMBL/GenBank/DDBJ databases">
        <authorList>
            <person name="Corre E."/>
            <person name="Pelletier E."/>
            <person name="Niang G."/>
            <person name="Scheremetjew M."/>
            <person name="Finn R."/>
            <person name="Kale V."/>
            <person name="Holt S."/>
            <person name="Cochrane G."/>
            <person name="Meng A."/>
            <person name="Brown T."/>
            <person name="Cohen L."/>
        </authorList>
    </citation>
    <scope>NUCLEOTIDE SEQUENCE</scope>
    <source>
        <strain evidence="2">CCAP 1951/1</strain>
    </source>
</reference>
<feature type="compositionally biased region" description="Low complexity" evidence="1">
    <location>
        <begin position="143"/>
        <end position="158"/>
    </location>
</feature>
<feature type="region of interest" description="Disordered" evidence="1">
    <location>
        <begin position="134"/>
        <end position="171"/>
    </location>
</feature>
<protein>
    <submittedName>
        <fullName evidence="2">Uncharacterized protein</fullName>
    </submittedName>
</protein>
<dbReference type="EMBL" id="HBGF01011184">
    <property type="protein sequence ID" value="CAD9101414.1"/>
    <property type="molecule type" value="Transcribed_RNA"/>
</dbReference>
<gene>
    <name evidence="2" type="ORF">NDES1114_LOCUS7432</name>
</gene>
<sequence length="250" mass="27164">MMDESDAFSSSAALEQHELNARFLGLQREMAALTAEAQAIVEGGRNAAHERSRSAASSTPRRPKWRLPNHVARDASDPFAMDSTEDLRQRRDDLEGRVRAVARAVNDLAEAESEADARHMLDVATLEDEIAAIVTLPPRSDEPPSTTRAASSTPTKSAPDADEAKPYAAGTPSRAKLDALLAVTSPEVDRATAAKASAILRRRQAKRKAEYDALQAELLEVLDRQHQLHGAIAQRRSIIMDDADPITVDS</sequence>
<organism evidence="2">
    <name type="scientific">Neobodo designis</name>
    <name type="common">Flagellated protozoan</name>
    <name type="synonym">Bodo designis</name>
    <dbReference type="NCBI Taxonomy" id="312471"/>
    <lineage>
        <taxon>Eukaryota</taxon>
        <taxon>Discoba</taxon>
        <taxon>Euglenozoa</taxon>
        <taxon>Kinetoplastea</taxon>
        <taxon>Metakinetoplastina</taxon>
        <taxon>Neobodonida</taxon>
        <taxon>Neobodo</taxon>
    </lineage>
</organism>
<evidence type="ECO:0000313" key="2">
    <source>
        <dbReference type="EMBL" id="CAD9101414.1"/>
    </source>
</evidence>
<evidence type="ECO:0000256" key="1">
    <source>
        <dbReference type="SAM" id="MobiDB-lite"/>
    </source>
</evidence>
<feature type="region of interest" description="Disordered" evidence="1">
    <location>
        <begin position="44"/>
        <end position="67"/>
    </location>
</feature>
<name>A0A7S1LFQ1_NEODS</name>
<dbReference type="AlphaFoldDB" id="A0A7S1LFQ1"/>